<reference evidence="11" key="1">
    <citation type="submission" date="2017-02" db="EMBL/GenBank/DDBJ databases">
        <title>Delving into the versatile metabolic prowess of the omnipresent phylum Bacteroidetes.</title>
        <authorList>
            <person name="Nobu M.K."/>
            <person name="Mei R."/>
            <person name="Narihiro T."/>
            <person name="Kuroda K."/>
            <person name="Liu W.-T."/>
        </authorList>
    </citation>
    <scope>NUCLEOTIDE SEQUENCE</scope>
    <source>
        <strain evidence="11">ADurb.Bin276</strain>
    </source>
</reference>
<keyword evidence="4" id="KW-0997">Cell inner membrane</keyword>
<evidence type="ECO:0000259" key="10">
    <source>
        <dbReference type="Pfam" id="PF04290"/>
    </source>
</evidence>
<feature type="transmembrane region" description="Helical" evidence="9">
    <location>
        <begin position="125"/>
        <end position="145"/>
    </location>
</feature>
<dbReference type="GO" id="GO:0022857">
    <property type="term" value="F:transmembrane transporter activity"/>
    <property type="evidence" value="ECO:0007669"/>
    <property type="project" value="TreeGrafter"/>
</dbReference>
<dbReference type="GO" id="GO:0015740">
    <property type="term" value="P:C4-dicarboxylate transport"/>
    <property type="evidence" value="ECO:0007669"/>
    <property type="project" value="TreeGrafter"/>
</dbReference>
<evidence type="ECO:0000256" key="4">
    <source>
        <dbReference type="ARBA" id="ARBA00022519"/>
    </source>
</evidence>
<dbReference type="AlphaFoldDB" id="A0A1V5SSV0"/>
<dbReference type="PANTHER" id="PTHR35011">
    <property type="entry name" value="2,3-DIKETO-L-GULONATE TRAP TRANSPORTER SMALL PERMEASE PROTEIN YIAM"/>
    <property type="match status" value="1"/>
</dbReference>
<protein>
    <submittedName>
        <fullName evidence="11">Tripartite ATP-independent periplasmic transporter</fullName>
    </submittedName>
</protein>
<dbReference type="Proteomes" id="UP000485569">
    <property type="component" value="Unassembled WGS sequence"/>
</dbReference>
<evidence type="ECO:0000256" key="7">
    <source>
        <dbReference type="ARBA" id="ARBA00023136"/>
    </source>
</evidence>
<evidence type="ECO:0000313" key="11">
    <source>
        <dbReference type="EMBL" id="OQA57616.1"/>
    </source>
</evidence>
<proteinExistence type="inferred from homology"/>
<comment type="subcellular location">
    <subcellularLocation>
        <location evidence="1">Cell inner membrane</location>
        <topology evidence="1">Multi-pass membrane protein</topology>
    </subcellularLocation>
</comment>
<name>A0A1V5SSV0_9BACT</name>
<feature type="transmembrane region" description="Helical" evidence="9">
    <location>
        <begin position="14"/>
        <end position="36"/>
    </location>
</feature>
<accession>A0A1V5SSV0</accession>
<evidence type="ECO:0000256" key="6">
    <source>
        <dbReference type="ARBA" id="ARBA00022989"/>
    </source>
</evidence>
<dbReference type="GO" id="GO:0005886">
    <property type="term" value="C:plasma membrane"/>
    <property type="evidence" value="ECO:0007669"/>
    <property type="project" value="UniProtKB-SubCell"/>
</dbReference>
<evidence type="ECO:0000256" key="3">
    <source>
        <dbReference type="ARBA" id="ARBA00022475"/>
    </source>
</evidence>
<evidence type="ECO:0000256" key="2">
    <source>
        <dbReference type="ARBA" id="ARBA00022448"/>
    </source>
</evidence>
<evidence type="ECO:0000256" key="1">
    <source>
        <dbReference type="ARBA" id="ARBA00004429"/>
    </source>
</evidence>
<feature type="domain" description="Tripartite ATP-independent periplasmic transporters DctQ component" evidence="10">
    <location>
        <begin position="23"/>
        <end position="149"/>
    </location>
</feature>
<feature type="transmembrane region" description="Helical" evidence="9">
    <location>
        <begin position="42"/>
        <end position="63"/>
    </location>
</feature>
<comment type="similarity">
    <text evidence="8">Belongs to the TRAP transporter small permease family.</text>
</comment>
<organism evidence="11">
    <name type="scientific">Candidatus Atribacter allofermentans</name>
    <dbReference type="NCBI Taxonomy" id="1852833"/>
    <lineage>
        <taxon>Bacteria</taxon>
        <taxon>Pseudomonadati</taxon>
        <taxon>Atribacterota</taxon>
        <taxon>Atribacteria</taxon>
        <taxon>Atribacterales</taxon>
        <taxon>Atribacteraceae</taxon>
        <taxon>Atribacter</taxon>
    </lineage>
</organism>
<evidence type="ECO:0000256" key="9">
    <source>
        <dbReference type="SAM" id="Phobius"/>
    </source>
</evidence>
<keyword evidence="5 9" id="KW-0812">Transmembrane</keyword>
<evidence type="ECO:0000256" key="8">
    <source>
        <dbReference type="ARBA" id="ARBA00038436"/>
    </source>
</evidence>
<dbReference type="InterPro" id="IPR055348">
    <property type="entry name" value="DctQ"/>
</dbReference>
<comment type="caution">
    <text evidence="11">The sequence shown here is derived from an EMBL/GenBank/DDBJ whole genome shotgun (WGS) entry which is preliminary data.</text>
</comment>
<dbReference type="PANTHER" id="PTHR35011:SF2">
    <property type="entry name" value="2,3-DIKETO-L-GULONATE TRAP TRANSPORTER SMALL PERMEASE PROTEIN YIAM"/>
    <property type="match status" value="1"/>
</dbReference>
<dbReference type="InterPro" id="IPR007387">
    <property type="entry name" value="TRAP_DctQ"/>
</dbReference>
<keyword evidence="7 9" id="KW-0472">Membrane</keyword>
<keyword evidence="6 9" id="KW-1133">Transmembrane helix</keyword>
<dbReference type="EMBL" id="MWBQ01000088">
    <property type="protein sequence ID" value="OQA57616.1"/>
    <property type="molecule type" value="Genomic_DNA"/>
</dbReference>
<keyword evidence="3" id="KW-1003">Cell membrane</keyword>
<sequence length="155" mass="18089">MKRMGEYLMKAEEWIAKVSLFMMVILIFSSAIARLIKHPINWAVDLSTFFFAWACFLSADVAWRKNKLMSVEIFIKLFSEKSQRIFKIINYFIISTFLVYLIIWGVQLSYTTRFRTFVGMWGFSYTWVTLSIPIGSALLLATTLVKIKKALINTQ</sequence>
<gene>
    <name evidence="11" type="ORF">BWY41_01239</name>
</gene>
<dbReference type="Pfam" id="PF04290">
    <property type="entry name" value="DctQ"/>
    <property type="match status" value="1"/>
</dbReference>
<keyword evidence="2" id="KW-0813">Transport</keyword>
<evidence type="ECO:0000256" key="5">
    <source>
        <dbReference type="ARBA" id="ARBA00022692"/>
    </source>
</evidence>
<feature type="transmembrane region" description="Helical" evidence="9">
    <location>
        <begin position="84"/>
        <end position="105"/>
    </location>
</feature>